<dbReference type="Proteomes" id="UP001596391">
    <property type="component" value="Unassembled WGS sequence"/>
</dbReference>
<comment type="caution">
    <text evidence="2">The sequence shown here is derived from an EMBL/GenBank/DDBJ whole genome shotgun (WGS) entry which is preliminary data.</text>
</comment>
<protein>
    <submittedName>
        <fullName evidence="2">MarR family winged helix-turn-helix transcriptional regulator</fullName>
    </submittedName>
</protein>
<proteinExistence type="predicted"/>
<dbReference type="PANTHER" id="PTHR33164:SF43">
    <property type="entry name" value="HTH-TYPE TRANSCRIPTIONAL REPRESSOR YETL"/>
    <property type="match status" value="1"/>
</dbReference>
<dbReference type="InterPro" id="IPR036388">
    <property type="entry name" value="WH-like_DNA-bd_sf"/>
</dbReference>
<dbReference type="SMART" id="SM00347">
    <property type="entry name" value="HTH_MARR"/>
    <property type="match status" value="1"/>
</dbReference>
<dbReference type="InterPro" id="IPR039422">
    <property type="entry name" value="MarR/SlyA-like"/>
</dbReference>
<evidence type="ECO:0000259" key="1">
    <source>
        <dbReference type="PROSITE" id="PS50995"/>
    </source>
</evidence>
<dbReference type="InterPro" id="IPR036390">
    <property type="entry name" value="WH_DNA-bd_sf"/>
</dbReference>
<gene>
    <name evidence="2" type="ORF">ACFQBQ_18080</name>
</gene>
<name>A0ABW1ZDG1_9BACT</name>
<organism evidence="2 3">
    <name type="scientific">Granulicella cerasi</name>
    <dbReference type="NCBI Taxonomy" id="741063"/>
    <lineage>
        <taxon>Bacteria</taxon>
        <taxon>Pseudomonadati</taxon>
        <taxon>Acidobacteriota</taxon>
        <taxon>Terriglobia</taxon>
        <taxon>Terriglobales</taxon>
        <taxon>Acidobacteriaceae</taxon>
        <taxon>Granulicella</taxon>
    </lineage>
</organism>
<dbReference type="PROSITE" id="PS50995">
    <property type="entry name" value="HTH_MARR_2"/>
    <property type="match status" value="1"/>
</dbReference>
<dbReference type="Pfam" id="PF12802">
    <property type="entry name" value="MarR_2"/>
    <property type="match status" value="1"/>
</dbReference>
<dbReference type="SUPFAM" id="SSF46785">
    <property type="entry name" value="Winged helix' DNA-binding domain"/>
    <property type="match status" value="1"/>
</dbReference>
<accession>A0ABW1ZDG1</accession>
<evidence type="ECO:0000313" key="2">
    <source>
        <dbReference type="EMBL" id="MFC6647444.1"/>
    </source>
</evidence>
<keyword evidence="3" id="KW-1185">Reference proteome</keyword>
<dbReference type="InterPro" id="IPR000835">
    <property type="entry name" value="HTH_MarR-typ"/>
</dbReference>
<sequence length="151" mass="16901">MAKKSDKLEKPRLVRIGLARDLMLGFKARLDEDLQPLGITTAQLRVLWMVELHPEASGAEISRHCTITPQSGQALLVKMEADGWLRRVTSARSERVMVAEVTAKGRRLLEKSRALAEELDAILWEGVSAQKMKAMEEVLRQAVAKLNVKES</sequence>
<dbReference type="PANTHER" id="PTHR33164">
    <property type="entry name" value="TRANSCRIPTIONAL REGULATOR, MARR FAMILY"/>
    <property type="match status" value="1"/>
</dbReference>
<dbReference type="RefSeq" id="WP_263370662.1">
    <property type="nucleotide sequence ID" value="NZ_JAGSYD010000002.1"/>
</dbReference>
<evidence type="ECO:0000313" key="3">
    <source>
        <dbReference type="Proteomes" id="UP001596391"/>
    </source>
</evidence>
<feature type="domain" description="HTH marR-type" evidence="1">
    <location>
        <begin position="1"/>
        <end position="144"/>
    </location>
</feature>
<dbReference type="EMBL" id="JBHSWI010000001">
    <property type="protein sequence ID" value="MFC6647444.1"/>
    <property type="molecule type" value="Genomic_DNA"/>
</dbReference>
<dbReference type="Gene3D" id="1.10.10.10">
    <property type="entry name" value="Winged helix-like DNA-binding domain superfamily/Winged helix DNA-binding domain"/>
    <property type="match status" value="1"/>
</dbReference>
<reference evidence="3" key="1">
    <citation type="journal article" date="2019" name="Int. J. Syst. Evol. Microbiol.">
        <title>The Global Catalogue of Microorganisms (GCM) 10K type strain sequencing project: providing services to taxonomists for standard genome sequencing and annotation.</title>
        <authorList>
            <consortium name="The Broad Institute Genomics Platform"/>
            <consortium name="The Broad Institute Genome Sequencing Center for Infectious Disease"/>
            <person name="Wu L."/>
            <person name="Ma J."/>
        </authorList>
    </citation>
    <scope>NUCLEOTIDE SEQUENCE [LARGE SCALE GENOMIC DNA]</scope>
    <source>
        <strain evidence="3">CGMCC 1.16026</strain>
    </source>
</reference>